<dbReference type="Pfam" id="PF10946">
    <property type="entry name" value="DUF2625"/>
    <property type="match status" value="1"/>
</dbReference>
<proteinExistence type="predicted"/>
<comment type="caution">
    <text evidence="1">The sequence shown here is derived from an EMBL/GenBank/DDBJ whole genome shotgun (WGS) entry which is preliminary data.</text>
</comment>
<name>A0ABV5KV58_9BACL</name>
<dbReference type="InterPro" id="IPR021239">
    <property type="entry name" value="DUF2625"/>
</dbReference>
<dbReference type="EMBL" id="JBHMDO010000033">
    <property type="protein sequence ID" value="MFB9328273.1"/>
    <property type="molecule type" value="Genomic_DNA"/>
</dbReference>
<organism evidence="1 2">
    <name type="scientific">Paenibacillus aurantiacus</name>
    <dbReference type="NCBI Taxonomy" id="1936118"/>
    <lineage>
        <taxon>Bacteria</taxon>
        <taxon>Bacillati</taxon>
        <taxon>Bacillota</taxon>
        <taxon>Bacilli</taxon>
        <taxon>Bacillales</taxon>
        <taxon>Paenibacillaceae</taxon>
        <taxon>Paenibacillus</taxon>
    </lineage>
</organism>
<evidence type="ECO:0000313" key="1">
    <source>
        <dbReference type="EMBL" id="MFB9328273.1"/>
    </source>
</evidence>
<sequence>MKTSRELTQDGSTNEIFQEWREKATNHVEVLSPSSNRDGILMKLQVATKSFLGTVTYNTGGLLVDHGWIRIYGSGHPRLRRDIVSWNLFQNDQSTRQSQALAIADDVLGGFFALNGGAFPGDQGEVYYLAPDTLEWESLGMTYTDFINWIFFGDICKFYESLRWRNWKEDVLQIESDAGFLIYPFLWAEGEELEKRARSIVPIEELWKINQEYREKLGIV</sequence>
<dbReference type="Proteomes" id="UP001589747">
    <property type="component" value="Unassembled WGS sequence"/>
</dbReference>
<dbReference type="InterPro" id="IPR037883">
    <property type="entry name" value="Knr4/Smi1-like_sf"/>
</dbReference>
<keyword evidence="2" id="KW-1185">Reference proteome</keyword>
<reference evidence="1 2" key="1">
    <citation type="submission" date="2024-09" db="EMBL/GenBank/DDBJ databases">
        <authorList>
            <person name="Sun Q."/>
            <person name="Mori K."/>
        </authorList>
    </citation>
    <scope>NUCLEOTIDE SEQUENCE [LARGE SCALE GENOMIC DNA]</scope>
    <source>
        <strain evidence="1 2">TISTR 2452</strain>
    </source>
</reference>
<evidence type="ECO:0000313" key="2">
    <source>
        <dbReference type="Proteomes" id="UP001589747"/>
    </source>
</evidence>
<dbReference type="RefSeq" id="WP_377497415.1">
    <property type="nucleotide sequence ID" value="NZ_JBHMDO010000033.1"/>
</dbReference>
<gene>
    <name evidence="1" type="ORF">ACFFSY_20275</name>
</gene>
<dbReference type="SUPFAM" id="SSF160631">
    <property type="entry name" value="SMI1/KNR4-like"/>
    <property type="match status" value="1"/>
</dbReference>
<accession>A0ABV5KV58</accession>
<protein>
    <submittedName>
        <fullName evidence="1">DUF2625 family protein</fullName>
    </submittedName>
</protein>